<feature type="region of interest" description="Disordered" evidence="5">
    <location>
        <begin position="242"/>
        <end position="287"/>
    </location>
</feature>
<evidence type="ECO:0000256" key="1">
    <source>
        <dbReference type="ARBA" id="ARBA00004604"/>
    </source>
</evidence>
<protein>
    <submittedName>
        <fullName evidence="8">Uncharacterized protein</fullName>
    </submittedName>
</protein>
<dbReference type="Pfam" id="PF08159">
    <property type="entry name" value="NUC153"/>
    <property type="match status" value="1"/>
</dbReference>
<dbReference type="EMBL" id="SWFS01000131">
    <property type="protein sequence ID" value="KAA8915910.1"/>
    <property type="molecule type" value="Genomic_DNA"/>
</dbReference>
<feature type="compositionally biased region" description="Acidic residues" evidence="5">
    <location>
        <begin position="171"/>
        <end position="181"/>
    </location>
</feature>
<feature type="compositionally biased region" description="Basic and acidic residues" evidence="5">
    <location>
        <begin position="517"/>
        <end position="529"/>
    </location>
</feature>
<keyword evidence="9" id="KW-1185">Reference proteome</keyword>
<dbReference type="OrthoDB" id="431825at2759"/>
<feature type="compositionally biased region" description="Acidic residues" evidence="5">
    <location>
        <begin position="100"/>
        <end position="131"/>
    </location>
</feature>
<dbReference type="Pfam" id="PF25121">
    <property type="entry name" value="RRM_ESF1"/>
    <property type="match status" value="1"/>
</dbReference>
<feature type="compositionally biased region" description="Basic and acidic residues" evidence="5">
    <location>
        <begin position="594"/>
        <end position="605"/>
    </location>
</feature>
<dbReference type="PANTHER" id="PTHR12202">
    <property type="entry name" value="ESF1 HOMOLOG"/>
    <property type="match status" value="1"/>
</dbReference>
<proteinExistence type="inferred from homology"/>
<feature type="compositionally biased region" description="Low complexity" evidence="5">
    <location>
        <begin position="158"/>
        <end position="170"/>
    </location>
</feature>
<feature type="domain" description="ESF1 RRM" evidence="7">
    <location>
        <begin position="198"/>
        <end position="355"/>
    </location>
</feature>
<evidence type="ECO:0000259" key="6">
    <source>
        <dbReference type="Pfam" id="PF08159"/>
    </source>
</evidence>
<comment type="subcellular location">
    <subcellularLocation>
        <location evidence="1">Nucleus</location>
        <location evidence="1">Nucleolus</location>
    </subcellularLocation>
</comment>
<keyword evidence="3" id="KW-0175">Coiled coil</keyword>
<evidence type="ECO:0000256" key="2">
    <source>
        <dbReference type="ARBA" id="ARBA00009087"/>
    </source>
</evidence>
<feature type="compositionally biased region" description="Basic and acidic residues" evidence="5">
    <location>
        <begin position="38"/>
        <end position="78"/>
    </location>
</feature>
<feature type="compositionally biased region" description="Basic and acidic residues" evidence="5">
    <location>
        <begin position="485"/>
        <end position="499"/>
    </location>
</feature>
<dbReference type="InterPro" id="IPR056750">
    <property type="entry name" value="RRM_ESF1"/>
</dbReference>
<evidence type="ECO:0000256" key="4">
    <source>
        <dbReference type="ARBA" id="ARBA00023242"/>
    </source>
</evidence>
<dbReference type="VEuPathDB" id="FungiDB:TRICI_001924"/>
<dbReference type="PANTHER" id="PTHR12202:SF0">
    <property type="entry name" value="ESF1 HOMOLOG"/>
    <property type="match status" value="1"/>
</dbReference>
<feature type="region of interest" description="Disordered" evidence="5">
    <location>
        <begin position="1"/>
        <end position="198"/>
    </location>
</feature>
<dbReference type="GO" id="GO:0006364">
    <property type="term" value="P:rRNA processing"/>
    <property type="evidence" value="ECO:0007669"/>
    <property type="project" value="InterPro"/>
</dbReference>
<organism evidence="8 9">
    <name type="scientific">Trichomonascus ciferrii</name>
    <dbReference type="NCBI Taxonomy" id="44093"/>
    <lineage>
        <taxon>Eukaryota</taxon>
        <taxon>Fungi</taxon>
        <taxon>Dikarya</taxon>
        <taxon>Ascomycota</taxon>
        <taxon>Saccharomycotina</taxon>
        <taxon>Dipodascomycetes</taxon>
        <taxon>Dipodascales</taxon>
        <taxon>Trichomonascaceae</taxon>
        <taxon>Trichomonascus</taxon>
        <taxon>Trichomonascus ciferrii complex</taxon>
    </lineage>
</organism>
<dbReference type="AlphaFoldDB" id="A0A642V744"/>
<comment type="similarity">
    <text evidence="2">Belongs to the ESF1 family.</text>
</comment>
<name>A0A642V744_9ASCO</name>
<feature type="compositionally biased region" description="Basic and acidic residues" evidence="5">
    <location>
        <begin position="132"/>
        <end position="144"/>
    </location>
</feature>
<evidence type="ECO:0000313" key="9">
    <source>
        <dbReference type="Proteomes" id="UP000761534"/>
    </source>
</evidence>
<comment type="caution">
    <text evidence="8">The sequence shown here is derived from an EMBL/GenBank/DDBJ whole genome shotgun (WGS) entry which is preliminary data.</text>
</comment>
<feature type="compositionally biased region" description="Basic and acidic residues" evidence="5">
    <location>
        <begin position="245"/>
        <end position="260"/>
    </location>
</feature>
<dbReference type="GO" id="GO:0005730">
    <property type="term" value="C:nucleolus"/>
    <property type="evidence" value="ECO:0007669"/>
    <property type="project" value="UniProtKB-SubCell"/>
</dbReference>
<feature type="domain" description="NUC153" evidence="6">
    <location>
        <begin position="572"/>
        <end position="599"/>
    </location>
</feature>
<feature type="compositionally biased region" description="Basic and acidic residues" evidence="5">
    <location>
        <begin position="1"/>
        <end position="18"/>
    </location>
</feature>
<sequence length="647" mass="73595">MGKGDKKGSGKPVTDDPRFSGVHSDPRFNLPGRKKGKVQLDERFKAAIRDNDDFKQKVTVDKYGRKVKQDKVQKELKKYANLSDEELEDKSKKSKKKKEEEEEEEEEEESGSEEESESESGEDSSDSEEEDTGGKVIDRARGEGLSDVSESSSEESGSDSSSSDDSSSSESESEEEEDEVETAGVVPSTDKAPTGDETTTFACVNMDWDNIRAVDLMATFSSFVPPKGKILSVKIYPSEYGKQQMQREEQEGPAREFFEKQKKKKHDSSDSEDEVTAKSLVEEDTGEEVNSSTLRKYQLQRLQYYYAVVTCDTVATARNIYDNCDGTEYESTANFFDLRYVPDGMTFDDEPRDQCEKIPADYKPNTFVTDALQHSKVKLTWDETPAERLKLAEKAFNQKDLDEMDFKAYLASDSDEDEAEDEEEAREKYRSLLGNVFERAKEEEDGNVEITFTPGLDEENKKGDENEEDRDETTIEKYKRKSKERKQARLERMKQKNQAENEEQPEPVATGKKAKKKAEAEARAKKTAELELLMMDDNATTSQAKPSEEGKKGKKKKAGKPQVEEADVNLSDPRFNAMFENPDFAIDTTAPQFKKTEAMDKLMQERRRRYNADTSEEKSRKKRKTDSKPTEQNVDALINKLKRNAKK</sequence>
<evidence type="ECO:0000256" key="3">
    <source>
        <dbReference type="ARBA" id="ARBA00023054"/>
    </source>
</evidence>
<gene>
    <name evidence="8" type="ORF">TRICI_001924</name>
</gene>
<dbReference type="GO" id="GO:0003723">
    <property type="term" value="F:RNA binding"/>
    <property type="evidence" value="ECO:0007669"/>
    <property type="project" value="TreeGrafter"/>
</dbReference>
<feature type="region of interest" description="Disordered" evidence="5">
    <location>
        <begin position="441"/>
        <end position="647"/>
    </location>
</feature>
<keyword evidence="4" id="KW-0539">Nucleus</keyword>
<dbReference type="InterPro" id="IPR012580">
    <property type="entry name" value="NUC153"/>
</dbReference>
<accession>A0A642V744</accession>
<evidence type="ECO:0000256" key="5">
    <source>
        <dbReference type="SAM" id="MobiDB-lite"/>
    </source>
</evidence>
<dbReference type="InterPro" id="IPR039754">
    <property type="entry name" value="Esf1"/>
</dbReference>
<reference evidence="8" key="1">
    <citation type="journal article" date="2019" name="G3 (Bethesda)">
        <title>Genome Assemblies of Two Rare Opportunistic Yeast Pathogens: Diutina rugosa (syn. Candida rugosa) and Trichomonascus ciferrii (syn. Candida ciferrii).</title>
        <authorList>
            <person name="Mixao V."/>
            <person name="Saus E."/>
            <person name="Hansen A.P."/>
            <person name="Lass-Florl C."/>
            <person name="Gabaldon T."/>
        </authorList>
    </citation>
    <scope>NUCLEOTIDE SEQUENCE</scope>
    <source>
        <strain evidence="8">CBS 4856</strain>
    </source>
</reference>
<evidence type="ECO:0000259" key="7">
    <source>
        <dbReference type="Pfam" id="PF25121"/>
    </source>
</evidence>
<dbReference type="Proteomes" id="UP000761534">
    <property type="component" value="Unassembled WGS sequence"/>
</dbReference>
<evidence type="ECO:0000313" key="8">
    <source>
        <dbReference type="EMBL" id="KAA8915910.1"/>
    </source>
</evidence>